<organism evidence="8 9">
    <name type="scientific">Peronospora farinosa</name>
    <dbReference type="NCBI Taxonomy" id="134698"/>
    <lineage>
        <taxon>Eukaryota</taxon>
        <taxon>Sar</taxon>
        <taxon>Stramenopiles</taxon>
        <taxon>Oomycota</taxon>
        <taxon>Peronosporomycetes</taxon>
        <taxon>Peronosporales</taxon>
        <taxon>Peronosporaceae</taxon>
        <taxon>Peronospora</taxon>
    </lineage>
</organism>
<feature type="domain" description="E2F/DP family winged-helix DNA-binding" evidence="7">
    <location>
        <begin position="216"/>
        <end position="300"/>
    </location>
</feature>
<dbReference type="SUPFAM" id="SSF46785">
    <property type="entry name" value="Winged helix' DNA-binding domain"/>
    <property type="match status" value="1"/>
</dbReference>
<evidence type="ECO:0000256" key="5">
    <source>
        <dbReference type="RuleBase" id="RU003796"/>
    </source>
</evidence>
<keyword evidence="4 5" id="KW-0804">Transcription</keyword>
<dbReference type="SMART" id="SM01372">
    <property type="entry name" value="E2F_TDP"/>
    <property type="match status" value="1"/>
</dbReference>
<dbReference type="Proteomes" id="UP001157938">
    <property type="component" value="Unassembled WGS sequence"/>
</dbReference>
<dbReference type="InterPro" id="IPR015633">
    <property type="entry name" value="E2F"/>
</dbReference>
<evidence type="ECO:0000256" key="2">
    <source>
        <dbReference type="ARBA" id="ARBA00023015"/>
    </source>
</evidence>
<evidence type="ECO:0000256" key="3">
    <source>
        <dbReference type="ARBA" id="ARBA00023125"/>
    </source>
</evidence>
<accession>A0ABN8C0U2</accession>
<feature type="compositionally biased region" description="Basic and acidic residues" evidence="6">
    <location>
        <begin position="381"/>
        <end position="407"/>
    </location>
</feature>
<evidence type="ECO:0000256" key="6">
    <source>
        <dbReference type="SAM" id="MobiDB-lite"/>
    </source>
</evidence>
<comment type="subcellular location">
    <subcellularLocation>
        <location evidence="5">Nucleus</location>
    </subcellularLocation>
</comment>
<dbReference type="PANTHER" id="PTHR12081">
    <property type="entry name" value="TRANSCRIPTION FACTOR E2F"/>
    <property type="match status" value="1"/>
</dbReference>
<evidence type="ECO:0000313" key="9">
    <source>
        <dbReference type="Proteomes" id="UP001157938"/>
    </source>
</evidence>
<keyword evidence="9" id="KW-1185">Reference proteome</keyword>
<dbReference type="InterPro" id="IPR036390">
    <property type="entry name" value="WH_DNA-bd_sf"/>
</dbReference>
<feature type="compositionally biased region" description="Polar residues" evidence="6">
    <location>
        <begin position="195"/>
        <end position="206"/>
    </location>
</feature>
<protein>
    <recommendedName>
        <fullName evidence="7">E2F/DP family winged-helix DNA-binding domain-containing protein</fullName>
    </recommendedName>
</protein>
<evidence type="ECO:0000256" key="4">
    <source>
        <dbReference type="ARBA" id="ARBA00023163"/>
    </source>
</evidence>
<sequence length="553" mass="61141">MAAQDTMSPIHCKAQKLPPLTPGSVPIVGTFSIQPSPNRTEAAAAMMHLLTGNTNQENKMCAAFKPKAKSRYVRRAPKKVGTSAKRQIKTAWMDADTAGMGHIPVKIDADQGSKMLKEGERSAKNEDLRMDGNKVTFFPFREYNRKEKSLGLLCENFLKLHCDNKISEICLDRAATELGALPTSVNEMKQRYAEVQQSLPTGSSKTECPPFRSDRRRGKSLSKLSQMFVQLFLEKEDCIIPLDQAAKQLIQMEDSENVEDRLLKTKIRRLYDVANVLVSVGLIEKLQLSSSRKPLFRWKTRSTASIPTTPKASACNVNGDETKPSQPLTDAADYVKTEVMSSCVEGDNTDAMKSPETCNSDMSDDSSDSQSDASSCGSKRKQNDQGRSDVKTMPDSESLTKRNRPSEGQEDMDIVSIPTIGEKSLGLLRMDANDEPIHPQTIFREQQEQVKLYMQQYIHEYVNFLAEHERLPIFNDGAERRDNLTTASAFKTEAIAAISKDIHGTPVSLPSLAGSIQDLLLSESSPQSVAEFLAAQPSTTPDPPITTVSGTRK</sequence>
<comment type="caution">
    <text evidence="8">The sequence shown here is derived from an EMBL/GenBank/DDBJ whole genome shotgun (WGS) entry which is preliminary data.</text>
</comment>
<dbReference type="Gene3D" id="1.10.10.10">
    <property type="entry name" value="Winged helix-like DNA-binding domain superfamily/Winged helix DNA-binding domain"/>
    <property type="match status" value="2"/>
</dbReference>
<gene>
    <name evidence="8" type="ORF">PFR001_LOCUS3202</name>
</gene>
<feature type="region of interest" description="Disordered" evidence="6">
    <location>
        <begin position="533"/>
        <end position="553"/>
    </location>
</feature>
<feature type="region of interest" description="Disordered" evidence="6">
    <location>
        <begin position="306"/>
        <end position="329"/>
    </location>
</feature>
<dbReference type="EMBL" id="CAKLBC010000676">
    <property type="protein sequence ID" value="CAH0487668.1"/>
    <property type="molecule type" value="Genomic_DNA"/>
</dbReference>
<dbReference type="Pfam" id="PF02319">
    <property type="entry name" value="WHD_E2F_TDP"/>
    <property type="match status" value="1"/>
</dbReference>
<reference evidence="8 9" key="1">
    <citation type="submission" date="2021-11" db="EMBL/GenBank/DDBJ databases">
        <authorList>
            <person name="Islam A."/>
            <person name="Islam S."/>
            <person name="Flora M.S."/>
            <person name="Rahman M."/>
            <person name="Ziaur R.M."/>
            <person name="Epstein J.H."/>
            <person name="Hassan M."/>
            <person name="Klassen M."/>
            <person name="Woodard K."/>
            <person name="Webb A."/>
            <person name="Webby R.J."/>
            <person name="El Zowalaty M.E."/>
        </authorList>
    </citation>
    <scope>NUCLEOTIDE SEQUENCE [LARGE SCALE GENOMIC DNA]</scope>
    <source>
        <strain evidence="8">Pf1</strain>
    </source>
</reference>
<keyword evidence="5" id="KW-0539">Nucleus</keyword>
<feature type="compositionally biased region" description="Low complexity" evidence="6">
    <location>
        <begin position="368"/>
        <end position="377"/>
    </location>
</feature>
<evidence type="ECO:0000259" key="7">
    <source>
        <dbReference type="SMART" id="SM01372"/>
    </source>
</evidence>
<keyword evidence="2 5" id="KW-0805">Transcription regulation</keyword>
<feature type="region of interest" description="Disordered" evidence="6">
    <location>
        <begin position="193"/>
        <end position="218"/>
    </location>
</feature>
<keyword evidence="3 5" id="KW-0238">DNA-binding</keyword>
<evidence type="ECO:0000313" key="8">
    <source>
        <dbReference type="EMBL" id="CAH0487668.1"/>
    </source>
</evidence>
<dbReference type="InterPro" id="IPR003316">
    <property type="entry name" value="E2F_WHTH_DNA-bd_dom"/>
</dbReference>
<proteinExistence type="inferred from homology"/>
<comment type="similarity">
    <text evidence="1 5">Belongs to the E2F/DP family.</text>
</comment>
<name>A0ABN8C0U2_9STRA</name>
<evidence type="ECO:0000256" key="1">
    <source>
        <dbReference type="ARBA" id="ARBA00010940"/>
    </source>
</evidence>
<dbReference type="InterPro" id="IPR036388">
    <property type="entry name" value="WH-like_DNA-bd_sf"/>
</dbReference>
<dbReference type="PANTHER" id="PTHR12081:SF7">
    <property type="entry name" value="TRANSCRIPTION FACTOR EFL-3"/>
    <property type="match status" value="1"/>
</dbReference>
<feature type="region of interest" description="Disordered" evidence="6">
    <location>
        <begin position="343"/>
        <end position="417"/>
    </location>
</feature>